<dbReference type="AlphaFoldDB" id="A0A8S1UCE7"/>
<organism evidence="1 2">
    <name type="scientific">Paramecium pentaurelia</name>
    <dbReference type="NCBI Taxonomy" id="43138"/>
    <lineage>
        <taxon>Eukaryota</taxon>
        <taxon>Sar</taxon>
        <taxon>Alveolata</taxon>
        <taxon>Ciliophora</taxon>
        <taxon>Intramacronucleata</taxon>
        <taxon>Oligohymenophorea</taxon>
        <taxon>Peniculida</taxon>
        <taxon>Parameciidae</taxon>
        <taxon>Paramecium</taxon>
    </lineage>
</organism>
<evidence type="ECO:0000313" key="2">
    <source>
        <dbReference type="Proteomes" id="UP000689195"/>
    </source>
</evidence>
<reference evidence="1" key="1">
    <citation type="submission" date="2021-01" db="EMBL/GenBank/DDBJ databases">
        <authorList>
            <consortium name="Genoscope - CEA"/>
            <person name="William W."/>
        </authorList>
    </citation>
    <scope>NUCLEOTIDE SEQUENCE</scope>
</reference>
<dbReference type="OrthoDB" id="286864at2759"/>
<keyword evidence="2" id="KW-1185">Reference proteome</keyword>
<proteinExistence type="predicted"/>
<name>A0A8S1UCE7_9CILI</name>
<comment type="caution">
    <text evidence="1">The sequence shown here is derived from an EMBL/GenBank/DDBJ whole genome shotgun (WGS) entry which is preliminary data.</text>
</comment>
<dbReference type="InterPro" id="IPR021258">
    <property type="entry name" value="Epiplasmin"/>
</dbReference>
<accession>A0A8S1UCE7</accession>
<dbReference type="EMBL" id="CAJJDO010000034">
    <property type="protein sequence ID" value="CAD8160296.1"/>
    <property type="molecule type" value="Genomic_DNA"/>
</dbReference>
<dbReference type="Pfam" id="PF10992">
    <property type="entry name" value="Epiplasmin"/>
    <property type="match status" value="1"/>
</dbReference>
<gene>
    <name evidence="1" type="ORF">PPENT_87.1.T0340265</name>
</gene>
<protein>
    <submittedName>
        <fullName evidence="1">Uncharacterized protein</fullName>
    </submittedName>
</protein>
<dbReference type="Proteomes" id="UP000689195">
    <property type="component" value="Unassembled WGS sequence"/>
</dbReference>
<evidence type="ECO:0000313" key="1">
    <source>
        <dbReference type="EMBL" id="CAD8160296.1"/>
    </source>
</evidence>
<sequence>MAPPPVPLNRPLQAPQYAQSQPALFGQPQTYQPLQTVAPIQYQPYNAPLTYSVASPVQPVVQQFVAPQPILAQSYVAQPVIAQPVQQSVHPSIKGESRIEYIPYQKAITEYEEQEVVQYVPRERKVTDYYAVEYQTEYIPQVYQEKYTEYVPVDRYQERVEYYPVEKQLVHQQVVQQPVQVVQQPVQVVQQPVQVVQQPVQVYQQPVQVVQQPAQVYQQQVQVVQQPAQVYQQPVQVYQQPAQVYQQPVQVQPIQTVPVAYAQQYASPIISSRVVPAYQPQQYQPAAQRVQQQVPLRSDLNNMN</sequence>